<dbReference type="AlphaFoldDB" id="A0A917GAF9"/>
<comment type="subcellular location">
    <subcellularLocation>
        <location evidence="1">Cell membrane</location>
        <topology evidence="1">Multi-pass membrane protein</topology>
    </subcellularLocation>
</comment>
<dbReference type="EMBL" id="BMJT01000018">
    <property type="protein sequence ID" value="GGG33962.1"/>
    <property type="molecule type" value="Genomic_DNA"/>
</dbReference>
<dbReference type="InterPro" id="IPR018383">
    <property type="entry name" value="UPF0324_pro"/>
</dbReference>
<evidence type="ECO:0000313" key="8">
    <source>
        <dbReference type="EMBL" id="GGG33962.1"/>
    </source>
</evidence>
<feature type="transmembrane region" description="Helical" evidence="7">
    <location>
        <begin position="117"/>
        <end position="136"/>
    </location>
</feature>
<keyword evidence="3" id="KW-1003">Cell membrane</keyword>
<feature type="transmembrane region" description="Helical" evidence="7">
    <location>
        <begin position="268"/>
        <end position="291"/>
    </location>
</feature>
<organism evidence="8 9">
    <name type="scientific">Lysinibacillus alkalisoli</name>
    <dbReference type="NCBI Taxonomy" id="1911548"/>
    <lineage>
        <taxon>Bacteria</taxon>
        <taxon>Bacillati</taxon>
        <taxon>Bacillota</taxon>
        <taxon>Bacilli</taxon>
        <taxon>Bacillales</taxon>
        <taxon>Bacillaceae</taxon>
        <taxon>Lysinibacillus</taxon>
    </lineage>
</organism>
<dbReference type="Proteomes" id="UP000616608">
    <property type="component" value="Unassembled WGS sequence"/>
</dbReference>
<keyword evidence="6 7" id="KW-0472">Membrane</keyword>
<feature type="transmembrane region" description="Helical" evidence="7">
    <location>
        <begin position="148"/>
        <end position="172"/>
    </location>
</feature>
<comment type="caution">
    <text evidence="8">The sequence shown here is derived from an EMBL/GenBank/DDBJ whole genome shotgun (WGS) entry which is preliminary data.</text>
</comment>
<reference evidence="8" key="1">
    <citation type="journal article" date="2014" name="Int. J. Syst. Evol. Microbiol.">
        <title>Complete genome sequence of Corynebacterium casei LMG S-19264T (=DSM 44701T), isolated from a smear-ripened cheese.</title>
        <authorList>
            <consortium name="US DOE Joint Genome Institute (JGI-PGF)"/>
            <person name="Walter F."/>
            <person name="Albersmeier A."/>
            <person name="Kalinowski J."/>
            <person name="Ruckert C."/>
        </authorList>
    </citation>
    <scope>NUCLEOTIDE SEQUENCE</scope>
    <source>
        <strain evidence="8">CGMCC 1.15760</strain>
    </source>
</reference>
<evidence type="ECO:0000256" key="5">
    <source>
        <dbReference type="ARBA" id="ARBA00022989"/>
    </source>
</evidence>
<evidence type="ECO:0000313" key="9">
    <source>
        <dbReference type="Proteomes" id="UP000616608"/>
    </source>
</evidence>
<dbReference type="PANTHER" id="PTHR30106">
    <property type="entry name" value="INNER MEMBRANE PROTEIN YEIH-RELATED"/>
    <property type="match status" value="1"/>
</dbReference>
<name>A0A917GAF9_9BACI</name>
<protein>
    <submittedName>
        <fullName evidence="8">Membrane protein</fullName>
    </submittedName>
</protein>
<evidence type="ECO:0000256" key="2">
    <source>
        <dbReference type="ARBA" id="ARBA00007977"/>
    </source>
</evidence>
<feature type="transmembrane region" description="Helical" evidence="7">
    <location>
        <begin position="303"/>
        <end position="325"/>
    </location>
</feature>
<feature type="transmembrane region" description="Helical" evidence="7">
    <location>
        <begin position="31"/>
        <end position="50"/>
    </location>
</feature>
<reference evidence="8" key="2">
    <citation type="submission" date="2020-09" db="EMBL/GenBank/DDBJ databases">
        <authorList>
            <person name="Sun Q."/>
            <person name="Zhou Y."/>
        </authorList>
    </citation>
    <scope>NUCLEOTIDE SEQUENCE</scope>
    <source>
        <strain evidence="8">CGMCC 1.15760</strain>
    </source>
</reference>
<proteinExistence type="inferred from homology"/>
<keyword evidence="9" id="KW-1185">Reference proteome</keyword>
<keyword evidence="4 7" id="KW-0812">Transmembrane</keyword>
<dbReference type="PANTHER" id="PTHR30106:SF2">
    <property type="entry name" value="UPF0324 INNER MEMBRANE PROTEIN YEIH"/>
    <property type="match status" value="1"/>
</dbReference>
<gene>
    <name evidence="8" type="ORF">GCM10007425_30840</name>
</gene>
<dbReference type="RefSeq" id="WP_188615969.1">
    <property type="nucleotide sequence ID" value="NZ_BMJT01000018.1"/>
</dbReference>
<accession>A0A917GAF9</accession>
<dbReference type="GO" id="GO:0005886">
    <property type="term" value="C:plasma membrane"/>
    <property type="evidence" value="ECO:0007669"/>
    <property type="project" value="UniProtKB-SubCell"/>
</dbReference>
<feature type="transmembrane region" description="Helical" evidence="7">
    <location>
        <begin position="242"/>
        <end position="262"/>
    </location>
</feature>
<feature type="transmembrane region" description="Helical" evidence="7">
    <location>
        <begin position="89"/>
        <end position="108"/>
    </location>
</feature>
<evidence type="ECO:0000256" key="4">
    <source>
        <dbReference type="ARBA" id="ARBA00022692"/>
    </source>
</evidence>
<evidence type="ECO:0000256" key="3">
    <source>
        <dbReference type="ARBA" id="ARBA00022475"/>
    </source>
</evidence>
<evidence type="ECO:0000256" key="6">
    <source>
        <dbReference type="ARBA" id="ARBA00023136"/>
    </source>
</evidence>
<dbReference type="Pfam" id="PF03601">
    <property type="entry name" value="Cons_hypoth698"/>
    <property type="match status" value="1"/>
</dbReference>
<feature type="transmembrane region" description="Helical" evidence="7">
    <location>
        <begin position="209"/>
        <end position="230"/>
    </location>
</feature>
<evidence type="ECO:0000256" key="7">
    <source>
        <dbReference type="SAM" id="Phobius"/>
    </source>
</evidence>
<evidence type="ECO:0000256" key="1">
    <source>
        <dbReference type="ARBA" id="ARBA00004651"/>
    </source>
</evidence>
<comment type="similarity">
    <text evidence="2">Belongs to the UPF0324 family.</text>
</comment>
<sequence>MKKNFLLGVCITLIIALVAKGLAVLPFLSIIGQLVIAIIIGMLWRAWLGVPEKFEAGITFSSKKLLRVGIILLGMRLNLIDIYEAGWSMFAIAVVNLLFALLLVYCVARWLGVSHKLAMLTASGTAICGAAAIVAISPQVKADEEETAVSVGIIAIVGTIFTLGYTLIYQWLPLTAMQYGVFSGSTLHEIAHVIAAASTGGEAAVDTAIVVKLTRVALLVPVALMIGYVFQRKQSTKQAVGGTIIPWFIFGFLAVGAVHTWLALPEWFVTLCVDVAYLLLAMAMAGLGLNVSIHSFKKMGVKAFVTCIIGSIALAVLGYVLTSILI</sequence>
<keyword evidence="5 7" id="KW-1133">Transmembrane helix</keyword>